<proteinExistence type="inferred from homology"/>
<dbReference type="GO" id="GO:0006412">
    <property type="term" value="P:translation"/>
    <property type="evidence" value="ECO:0007669"/>
    <property type="project" value="InterPro"/>
</dbReference>
<keyword evidence="4" id="KW-0689">Ribosomal protein</keyword>
<dbReference type="InterPro" id="IPR050096">
    <property type="entry name" value="Bacterial_rp_bL28"/>
</dbReference>
<dbReference type="InterPro" id="IPR001383">
    <property type="entry name" value="Ribosomal_bL28_bact-type"/>
</dbReference>
<geneLocation type="plastid" evidence="4"/>
<evidence type="ECO:0000256" key="1">
    <source>
        <dbReference type="ARBA" id="ARBA00035265"/>
    </source>
</evidence>
<dbReference type="PANTHER" id="PTHR39080">
    <property type="entry name" value="50S RIBOSOMAL PROTEIN L28"/>
    <property type="match status" value="1"/>
</dbReference>
<protein>
    <recommendedName>
        <fullName evidence="1">Large ribosomal subunit protein bL28c</fullName>
    </recommendedName>
    <alternativeName>
        <fullName evidence="2">50S ribosomal protein L28, chloroplastic</fullName>
    </alternativeName>
</protein>
<dbReference type="InterPro" id="IPR026569">
    <property type="entry name" value="Ribosomal_bL28"/>
</dbReference>
<accession>A0A8E7PGD9</accession>
<dbReference type="AlphaFoldDB" id="A0A8E7PGD9"/>
<reference evidence="4" key="1">
    <citation type="submission" date="2019-07" db="EMBL/GenBank/DDBJ databases">
        <authorList>
            <person name="Zhang J."/>
            <person name="Liu T."/>
        </authorList>
    </citation>
    <scope>NUCLEOTIDE SEQUENCE</scope>
</reference>
<feature type="region of interest" description="Disordered" evidence="3">
    <location>
        <begin position="15"/>
        <end position="35"/>
    </location>
</feature>
<gene>
    <name evidence="4" type="primary">rpl28</name>
</gene>
<dbReference type="EMBL" id="MN240356">
    <property type="protein sequence ID" value="QVY58045.1"/>
    <property type="molecule type" value="Genomic_DNA"/>
</dbReference>
<evidence type="ECO:0000313" key="4">
    <source>
        <dbReference type="EMBL" id="QVY58045.1"/>
    </source>
</evidence>
<dbReference type="HAMAP" id="MF_00373">
    <property type="entry name" value="Ribosomal_bL28"/>
    <property type="match status" value="1"/>
</dbReference>
<name>A0A8E7PGD9_9FLOR</name>
<dbReference type="GO" id="GO:0003735">
    <property type="term" value="F:structural constituent of ribosome"/>
    <property type="evidence" value="ECO:0007669"/>
    <property type="project" value="InterPro"/>
</dbReference>
<dbReference type="GO" id="GO:0005840">
    <property type="term" value="C:ribosome"/>
    <property type="evidence" value="ECO:0007669"/>
    <property type="project" value="UniProtKB-KW"/>
</dbReference>
<dbReference type="NCBIfam" id="TIGR00009">
    <property type="entry name" value="L28"/>
    <property type="match status" value="1"/>
</dbReference>
<organism evidence="4">
    <name type="scientific">Betaphycus gelatinus</name>
    <dbReference type="NCBI Taxonomy" id="1191690"/>
    <lineage>
        <taxon>Eukaryota</taxon>
        <taxon>Rhodophyta</taxon>
        <taxon>Florideophyceae</taxon>
        <taxon>Rhodymeniophycidae</taxon>
        <taxon>Gigartinales</taxon>
        <taxon>Solieriaceae</taxon>
        <taxon>Betaphycus</taxon>
    </lineage>
</organism>
<evidence type="ECO:0000256" key="2">
    <source>
        <dbReference type="ARBA" id="ARBA00035447"/>
    </source>
</evidence>
<keyword evidence="4" id="KW-0687">Ribonucleoprotein</keyword>
<evidence type="ECO:0000256" key="3">
    <source>
        <dbReference type="SAM" id="MobiDB-lite"/>
    </source>
</evidence>
<sequence length="66" mass="7888">MSKICQITQKKANNGYTVSHSHMRTKKKQEANLQRKKIWSHEQKRWIKIKIATRAIKSLHKLSLYI</sequence>
<keyword evidence="4" id="KW-0934">Plastid</keyword>
<reference evidence="4" key="2">
    <citation type="journal article" date="2021" name="Genomics">
        <title>Comparative analysis of mitochondrial genomes of Nirvanini and Evacanthini (Hemiptera: Cicadellidae) reveals an explicit evolutionary relationship.</title>
        <authorList>
            <person name="Du Y."/>
            <person name="Liang Z."/>
            <person name="Dietrich C.H."/>
            <person name="Dai W."/>
        </authorList>
    </citation>
    <scope>NUCLEOTIDE SEQUENCE</scope>
</reference>
<dbReference type="Pfam" id="PF00830">
    <property type="entry name" value="Ribosomal_L28"/>
    <property type="match status" value="1"/>
</dbReference>
<dbReference type="PANTHER" id="PTHR39080:SF1">
    <property type="entry name" value="LARGE RIBOSOMAL SUBUNIT PROTEIN BL28A"/>
    <property type="match status" value="1"/>
</dbReference>